<dbReference type="Pfam" id="PF01494">
    <property type="entry name" value="FAD_binding_3"/>
    <property type="match status" value="1"/>
</dbReference>
<dbReference type="PANTHER" id="PTHR13789:SF311">
    <property type="entry name" value="HYDROXYLASE, PUTATIVE (AFU_ORTHOLOGUE AFUA_5G10180)-RELATED"/>
    <property type="match status" value="1"/>
</dbReference>
<dbReference type="InterPro" id="IPR036188">
    <property type="entry name" value="FAD/NAD-bd_sf"/>
</dbReference>
<dbReference type="STRING" id="1316194.A0A1Q5UFM9"/>
<protein>
    <submittedName>
        <fullName evidence="7">3-hydroxybenzoate 6-hydroxylase</fullName>
    </submittedName>
</protein>
<dbReference type="SUPFAM" id="SSF51905">
    <property type="entry name" value="FAD/NAD(P)-binding domain"/>
    <property type="match status" value="1"/>
</dbReference>
<evidence type="ECO:0000259" key="6">
    <source>
        <dbReference type="Pfam" id="PF01494"/>
    </source>
</evidence>
<dbReference type="Gene3D" id="3.50.50.60">
    <property type="entry name" value="FAD/NAD(P)-binding domain"/>
    <property type="match status" value="1"/>
</dbReference>
<evidence type="ECO:0000256" key="3">
    <source>
        <dbReference type="ARBA" id="ARBA00022827"/>
    </source>
</evidence>
<dbReference type="SUPFAM" id="SSF54373">
    <property type="entry name" value="FAD-linked reductases, C-terminal domain"/>
    <property type="match status" value="1"/>
</dbReference>
<evidence type="ECO:0000256" key="4">
    <source>
        <dbReference type="ARBA" id="ARBA00023002"/>
    </source>
</evidence>
<evidence type="ECO:0000256" key="1">
    <source>
        <dbReference type="ARBA" id="ARBA00007992"/>
    </source>
</evidence>
<evidence type="ECO:0000256" key="5">
    <source>
        <dbReference type="ARBA" id="ARBA00023033"/>
    </source>
</evidence>
<dbReference type="PANTHER" id="PTHR13789">
    <property type="entry name" value="MONOOXYGENASE"/>
    <property type="match status" value="1"/>
</dbReference>
<proteinExistence type="inferred from homology"/>
<keyword evidence="2" id="KW-0285">Flavoprotein</keyword>
<evidence type="ECO:0000256" key="2">
    <source>
        <dbReference type="ARBA" id="ARBA00022630"/>
    </source>
</evidence>
<dbReference type="GO" id="GO:0071949">
    <property type="term" value="F:FAD binding"/>
    <property type="evidence" value="ECO:0007669"/>
    <property type="project" value="InterPro"/>
</dbReference>
<dbReference type="InterPro" id="IPR002938">
    <property type="entry name" value="FAD-bd"/>
</dbReference>
<reference evidence="7 8" key="1">
    <citation type="submission" date="2016-10" db="EMBL/GenBank/DDBJ databases">
        <title>Genome sequence of the ascomycete fungus Penicillium subrubescens.</title>
        <authorList>
            <person name="De Vries R.P."/>
            <person name="Peng M."/>
            <person name="Dilokpimol A."/>
            <person name="Hilden K."/>
            <person name="Makela M.R."/>
            <person name="Grigoriev I."/>
            <person name="Riley R."/>
            <person name="Granchi Z."/>
        </authorList>
    </citation>
    <scope>NUCLEOTIDE SEQUENCE [LARGE SCALE GENOMIC DNA]</scope>
    <source>
        <strain evidence="7 8">CBS 132785</strain>
    </source>
</reference>
<name>A0A1Q5UFM9_9EURO</name>
<keyword evidence="4" id="KW-0560">Oxidoreductase</keyword>
<sequence>MSSVRAAVLEIPVSPVPTGDMAYRAVFSREQLEGLNDDSINELCQKVAVTSWLGPEKHTVFYPVRGGQEFNLVLLRPDNLSSGARKEQGDIDEMRASYADWDPTLTWYDQGSVAILGDACHPTLPYQAQGAAMAVEDGAVIGKLLGSLQAHILKPRISGVKPSQSTISSAQKLTAEVLALYEKNRKERTTRNVQAAVKNRQLFHMQDGILQKIRDFVLSYAGVTRKTDWTWVLSSRQSQTYGWDVLEDCGKLFEYWKLSIE</sequence>
<dbReference type="AlphaFoldDB" id="A0A1Q5UFM9"/>
<keyword evidence="5" id="KW-0503">Monooxygenase</keyword>
<feature type="domain" description="FAD-binding" evidence="6">
    <location>
        <begin position="96"/>
        <end position="146"/>
    </location>
</feature>
<gene>
    <name evidence="7" type="ORF">PENSUB_3310</name>
</gene>
<keyword evidence="3" id="KW-0274">FAD</keyword>
<organism evidence="7 8">
    <name type="scientific">Penicillium subrubescens</name>
    <dbReference type="NCBI Taxonomy" id="1316194"/>
    <lineage>
        <taxon>Eukaryota</taxon>
        <taxon>Fungi</taxon>
        <taxon>Dikarya</taxon>
        <taxon>Ascomycota</taxon>
        <taxon>Pezizomycotina</taxon>
        <taxon>Eurotiomycetes</taxon>
        <taxon>Eurotiomycetidae</taxon>
        <taxon>Eurotiales</taxon>
        <taxon>Aspergillaceae</taxon>
        <taxon>Penicillium</taxon>
    </lineage>
</organism>
<accession>A0A1Q5UFM9</accession>
<evidence type="ECO:0000313" key="8">
    <source>
        <dbReference type="Proteomes" id="UP000186955"/>
    </source>
</evidence>
<comment type="caution">
    <text evidence="7">The sequence shown here is derived from an EMBL/GenBank/DDBJ whole genome shotgun (WGS) entry which is preliminary data.</text>
</comment>
<evidence type="ECO:0000313" key="7">
    <source>
        <dbReference type="EMBL" id="OKP11288.1"/>
    </source>
</evidence>
<keyword evidence="8" id="KW-1185">Reference proteome</keyword>
<dbReference type="Proteomes" id="UP000186955">
    <property type="component" value="Unassembled WGS sequence"/>
</dbReference>
<comment type="similarity">
    <text evidence="1">Belongs to the paxM FAD-dependent monooxygenase family.</text>
</comment>
<dbReference type="GO" id="GO:0004497">
    <property type="term" value="F:monooxygenase activity"/>
    <property type="evidence" value="ECO:0007669"/>
    <property type="project" value="UniProtKB-KW"/>
</dbReference>
<dbReference type="InterPro" id="IPR050493">
    <property type="entry name" value="FAD-dep_Monooxygenase_BioMet"/>
</dbReference>
<dbReference type="EMBL" id="MNBE01000293">
    <property type="protein sequence ID" value="OKP11288.1"/>
    <property type="molecule type" value="Genomic_DNA"/>
</dbReference>